<evidence type="ECO:0000313" key="5">
    <source>
        <dbReference type="Proteomes" id="UP000198367"/>
    </source>
</evidence>
<dbReference type="SMART" id="SM00028">
    <property type="entry name" value="TPR"/>
    <property type="match status" value="3"/>
</dbReference>
<evidence type="ECO:0000256" key="2">
    <source>
        <dbReference type="ARBA" id="ARBA00022803"/>
    </source>
</evidence>
<dbReference type="PANTHER" id="PTHR45586:SF1">
    <property type="entry name" value="LIPOPOLYSACCHARIDE ASSEMBLY PROTEIN B"/>
    <property type="match status" value="1"/>
</dbReference>
<evidence type="ECO:0000313" key="4">
    <source>
        <dbReference type="EMBL" id="ASK67937.1"/>
    </source>
</evidence>
<dbReference type="InterPro" id="IPR019734">
    <property type="entry name" value="TPR_rpt"/>
</dbReference>
<evidence type="ECO:0000256" key="1">
    <source>
        <dbReference type="ARBA" id="ARBA00022737"/>
    </source>
</evidence>
<keyword evidence="5" id="KW-1185">Reference proteome</keyword>
<dbReference type="Proteomes" id="UP000198367">
    <property type="component" value="Chromosome"/>
</dbReference>
<dbReference type="SUPFAM" id="SSF48452">
    <property type="entry name" value="TPR-like"/>
    <property type="match status" value="1"/>
</dbReference>
<keyword evidence="2 3" id="KW-0802">TPR repeat</keyword>
<dbReference type="Pfam" id="PF13181">
    <property type="entry name" value="TPR_8"/>
    <property type="match status" value="2"/>
</dbReference>
<gene>
    <name evidence="4" type="ORF">CF168_03140</name>
</gene>
<dbReference type="PANTHER" id="PTHR45586">
    <property type="entry name" value="TPR REPEAT-CONTAINING PROTEIN PA4667"/>
    <property type="match status" value="1"/>
</dbReference>
<name>A0A220UIE8_9GAMM</name>
<organism evidence="4 5">
    <name type="scientific">Shewanella bicestrii</name>
    <dbReference type="NCBI Taxonomy" id="2018305"/>
    <lineage>
        <taxon>Bacteria</taxon>
        <taxon>Pseudomonadati</taxon>
        <taxon>Pseudomonadota</taxon>
        <taxon>Gammaproteobacteria</taxon>
        <taxon>Alteromonadales</taxon>
        <taxon>Shewanellaceae</taxon>
        <taxon>Shewanella</taxon>
    </lineage>
</organism>
<dbReference type="PROSITE" id="PS50005">
    <property type="entry name" value="TPR"/>
    <property type="match status" value="1"/>
</dbReference>
<dbReference type="KEGG" id="sbj:CF168_03140"/>
<sequence>MIQLRTISSGIFCSLLLLLLWGCSSTVPKPSDDEIDALFADSLFKSVSNIPSVEDIFSLPSSVAADVRRAYDRYSLSTKNPVAVHEWLASYINANQLGGHSDFHYQDNLTQTASETYAQRAGNCMSLVVMTSALADVFKIGTEFQDIAIEPVWDKQGEFYLINGHVNLRLLPAESVHTVYVSAHAILVDFMPERALRGYNKVQINRQTLTSMFYNNMAAESLVDGDLDRAYALIKAGLKSGHFIPALNTLAVIYRHKGDEKRAEQVYRYALKYDADDMTTLYNLAVILGEQGRLEEWAQVNKVLELARIRNPYYYYDMGEQAYDEHQYSEALAWYQRAVDKADYRHEFFFGLSRTYWALGDEKRAKLNMEKAMALSREATDKHRYQAKLQAMQQH</sequence>
<dbReference type="EMBL" id="CP022358">
    <property type="protein sequence ID" value="ASK67937.1"/>
    <property type="molecule type" value="Genomic_DNA"/>
</dbReference>
<accession>A0A220UIE8</accession>
<dbReference type="InterPro" id="IPR051012">
    <property type="entry name" value="CellSynth/LPSAsmb/PSIAsmb"/>
</dbReference>
<dbReference type="AlphaFoldDB" id="A0A220UIE8"/>
<dbReference type="InterPro" id="IPR011990">
    <property type="entry name" value="TPR-like_helical_dom_sf"/>
</dbReference>
<dbReference type="Gene3D" id="1.25.40.10">
    <property type="entry name" value="Tetratricopeptide repeat domain"/>
    <property type="match status" value="2"/>
</dbReference>
<dbReference type="RefSeq" id="WP_089066945.1">
    <property type="nucleotide sequence ID" value="NZ_CP022358.1"/>
</dbReference>
<proteinExistence type="predicted"/>
<evidence type="ECO:0000256" key="3">
    <source>
        <dbReference type="PROSITE-ProRule" id="PRU00339"/>
    </source>
</evidence>
<reference evidence="4 5" key="1">
    <citation type="submission" date="2017-07" db="EMBL/GenBank/DDBJ databases">
        <title>Phenotypical and genomic characterization of a clinical isolate of Shewanella bicestrii sp. nov. producing an extended-spectrum beta-lactamase and a new oxacillinase variant.</title>
        <authorList>
            <person name="Jousset A.B."/>
            <person name="Bonnin R.A."/>
            <person name="Girlich D."/>
            <person name="Dabos L."/>
            <person name="Potron A."/>
            <person name="Dortet L."/>
            <person name="Glaser P."/>
            <person name="Naas T."/>
        </authorList>
    </citation>
    <scope>NUCLEOTIDE SEQUENCE [LARGE SCALE GENOMIC DNA]</scope>
    <source>
        <strain evidence="4 5">JAB-1</strain>
    </source>
</reference>
<keyword evidence="1" id="KW-0677">Repeat</keyword>
<protein>
    <submittedName>
        <fullName evidence="4">Uncharacterized protein</fullName>
    </submittedName>
</protein>
<feature type="repeat" description="TPR" evidence="3">
    <location>
        <begin position="244"/>
        <end position="277"/>
    </location>
</feature>